<dbReference type="Pfam" id="PF13405">
    <property type="entry name" value="EF-hand_6"/>
    <property type="match status" value="1"/>
</dbReference>
<dbReference type="InterPro" id="IPR018247">
    <property type="entry name" value="EF_Hand_1_Ca_BS"/>
</dbReference>
<keyword evidence="5" id="KW-1185">Reference proteome</keyword>
<proteinExistence type="predicted"/>
<dbReference type="PANTHER" id="PTHR35709">
    <property type="entry name" value="PROTEIN PROTON GRADIENT REGULATION 5, CHLOROPLASTIC"/>
    <property type="match status" value="1"/>
</dbReference>
<dbReference type="InterPro" id="IPR037497">
    <property type="entry name" value="PGR5"/>
</dbReference>
<gene>
    <name evidence="4" type="ORF">CTEN210_09584</name>
</gene>
<dbReference type="EMBL" id="BLLK01000046">
    <property type="protein sequence ID" value="GFH53108.1"/>
    <property type="molecule type" value="Genomic_DNA"/>
</dbReference>
<keyword evidence="1" id="KW-0106">Calcium</keyword>
<dbReference type="InterPro" id="IPR011992">
    <property type="entry name" value="EF-hand-dom_pair"/>
</dbReference>
<evidence type="ECO:0000313" key="5">
    <source>
        <dbReference type="Proteomes" id="UP001054902"/>
    </source>
</evidence>
<organism evidence="4 5">
    <name type="scientific">Chaetoceros tenuissimus</name>
    <dbReference type="NCBI Taxonomy" id="426638"/>
    <lineage>
        <taxon>Eukaryota</taxon>
        <taxon>Sar</taxon>
        <taxon>Stramenopiles</taxon>
        <taxon>Ochrophyta</taxon>
        <taxon>Bacillariophyta</taxon>
        <taxon>Coscinodiscophyceae</taxon>
        <taxon>Chaetocerotophycidae</taxon>
        <taxon>Chaetocerotales</taxon>
        <taxon>Chaetocerotaceae</taxon>
        <taxon>Chaetoceros</taxon>
    </lineage>
</organism>
<dbReference type="PROSITE" id="PS00018">
    <property type="entry name" value="EF_HAND_1"/>
    <property type="match status" value="1"/>
</dbReference>
<dbReference type="SUPFAM" id="SSF47473">
    <property type="entry name" value="EF-hand"/>
    <property type="match status" value="1"/>
</dbReference>
<dbReference type="InterPro" id="IPR002048">
    <property type="entry name" value="EF_hand_dom"/>
</dbReference>
<dbReference type="PROSITE" id="PS50222">
    <property type="entry name" value="EF_HAND_2"/>
    <property type="match status" value="1"/>
</dbReference>
<dbReference type="SMART" id="SM00054">
    <property type="entry name" value="EFh"/>
    <property type="match status" value="1"/>
</dbReference>
<dbReference type="GO" id="GO:0005509">
    <property type="term" value="F:calcium ion binding"/>
    <property type="evidence" value="ECO:0007669"/>
    <property type="project" value="InterPro"/>
</dbReference>
<dbReference type="Proteomes" id="UP001054902">
    <property type="component" value="Unassembled WGS sequence"/>
</dbReference>
<dbReference type="AlphaFoldDB" id="A0AAD3CVU2"/>
<evidence type="ECO:0000256" key="2">
    <source>
        <dbReference type="SAM" id="SignalP"/>
    </source>
</evidence>
<keyword evidence="2" id="KW-0732">Signal</keyword>
<evidence type="ECO:0000256" key="1">
    <source>
        <dbReference type="ARBA" id="ARBA00022837"/>
    </source>
</evidence>
<evidence type="ECO:0000259" key="3">
    <source>
        <dbReference type="PROSITE" id="PS50222"/>
    </source>
</evidence>
<accession>A0AAD3CVU2</accession>
<dbReference type="GO" id="GO:0009644">
    <property type="term" value="P:response to high light intensity"/>
    <property type="evidence" value="ECO:0007669"/>
    <property type="project" value="InterPro"/>
</dbReference>
<dbReference type="GO" id="GO:0009773">
    <property type="term" value="P:photosynthetic electron transport in photosystem I"/>
    <property type="evidence" value="ECO:0007669"/>
    <property type="project" value="InterPro"/>
</dbReference>
<comment type="caution">
    <text evidence="4">The sequence shown here is derived from an EMBL/GenBank/DDBJ whole genome shotgun (WGS) entry which is preliminary data.</text>
</comment>
<evidence type="ECO:0000313" key="4">
    <source>
        <dbReference type="EMBL" id="GFH53108.1"/>
    </source>
</evidence>
<protein>
    <submittedName>
        <fullName evidence="4">Death-specific protein</fullName>
    </submittedName>
</protein>
<dbReference type="PANTHER" id="PTHR35709:SF1">
    <property type="entry name" value="PROTEIN PROTON GRADIENT REGULATION 5, CHLOROPLASTIC"/>
    <property type="match status" value="1"/>
</dbReference>
<dbReference type="Gene3D" id="1.10.238.10">
    <property type="entry name" value="EF-hand"/>
    <property type="match status" value="1"/>
</dbReference>
<sequence>MKLSHYTALFLTLSQAQAFTVAPHRTTSALKVSNSMYFMDEIAQEATPEPIRKAPAKRPVQKKAAKGNAAHKNGLFSPAVLAAKTVLGEGTLNKVRGKAIGLHSEVIGNFVETYDSAFGNTVVQNLFKAIDKNNDGKVDENELYAAFKALGFSWLQEKQVKGIMKRAGGDDGYIFFEQFKQELPKTLRTNLVKLAKKNGGDLGFLV</sequence>
<feature type="domain" description="EF-hand" evidence="3">
    <location>
        <begin position="118"/>
        <end position="153"/>
    </location>
</feature>
<feature type="signal peptide" evidence="2">
    <location>
        <begin position="1"/>
        <end position="18"/>
    </location>
</feature>
<name>A0AAD3CVU2_9STRA</name>
<dbReference type="CDD" id="cd00051">
    <property type="entry name" value="EFh"/>
    <property type="match status" value="1"/>
</dbReference>
<reference evidence="4 5" key="1">
    <citation type="journal article" date="2021" name="Sci. Rep.">
        <title>The genome of the diatom Chaetoceros tenuissimus carries an ancient integrated fragment of an extant virus.</title>
        <authorList>
            <person name="Hongo Y."/>
            <person name="Kimura K."/>
            <person name="Takaki Y."/>
            <person name="Yoshida Y."/>
            <person name="Baba S."/>
            <person name="Kobayashi G."/>
            <person name="Nagasaki K."/>
            <person name="Hano T."/>
            <person name="Tomaru Y."/>
        </authorList>
    </citation>
    <scope>NUCLEOTIDE SEQUENCE [LARGE SCALE GENOMIC DNA]</scope>
    <source>
        <strain evidence="4 5">NIES-3715</strain>
    </source>
</reference>
<feature type="chain" id="PRO_5041957880" evidence="2">
    <location>
        <begin position="19"/>
        <end position="206"/>
    </location>
</feature>